<accession>A0ABQ3VR99</accession>
<sequence>MIRMMQRQGKKNAHRMLGKAAIIGALVVFLASLFAMVYRTSAYAQQGEAQHYGGKNFSGWQTVVGDGIYAAPGEAPVSMSDIQTDNLPDYSVLNANIQRRVIMAHNITYKKIIDSQALTAIHEVGYTFRLPYLPSTNNTSENAQTLEGGLFVWDGANTRLDYGAAFQWRLNPWAPDFGKLYAWQANADAGRWQEISYLKPDTAWHHMEIRLNIPAQQATLSIDDLQDTSAFSRVTKPADWGTEIAARLQAEIISIDPRPGNQIRALHQGEFKDWHWNWLSQ</sequence>
<organism evidence="1 2">
    <name type="scientific">Dictyobacter formicarum</name>
    <dbReference type="NCBI Taxonomy" id="2778368"/>
    <lineage>
        <taxon>Bacteria</taxon>
        <taxon>Bacillati</taxon>
        <taxon>Chloroflexota</taxon>
        <taxon>Ktedonobacteria</taxon>
        <taxon>Ktedonobacterales</taxon>
        <taxon>Dictyobacteraceae</taxon>
        <taxon>Dictyobacter</taxon>
    </lineage>
</organism>
<proteinExistence type="predicted"/>
<comment type="caution">
    <text evidence="1">The sequence shown here is derived from an EMBL/GenBank/DDBJ whole genome shotgun (WGS) entry which is preliminary data.</text>
</comment>
<evidence type="ECO:0000313" key="1">
    <source>
        <dbReference type="EMBL" id="GHO88118.1"/>
    </source>
</evidence>
<evidence type="ECO:0000313" key="2">
    <source>
        <dbReference type="Proteomes" id="UP000635565"/>
    </source>
</evidence>
<dbReference type="Proteomes" id="UP000635565">
    <property type="component" value="Unassembled WGS sequence"/>
</dbReference>
<keyword evidence="2" id="KW-1185">Reference proteome</keyword>
<dbReference type="EMBL" id="BNJJ01000021">
    <property type="protein sequence ID" value="GHO88118.1"/>
    <property type="molecule type" value="Genomic_DNA"/>
</dbReference>
<reference evidence="1 2" key="1">
    <citation type="journal article" date="2021" name="Int. J. Syst. Evol. Microbiol.">
        <title>Reticulibacter mediterranei gen. nov., sp. nov., within the new family Reticulibacteraceae fam. nov., and Ktedonospora formicarum gen. nov., sp. nov., Ktedonobacter robiniae sp. nov., Dictyobacter formicarum sp. nov. and Dictyobacter arantiisoli sp. nov., belonging to the class Ktedonobacteria.</title>
        <authorList>
            <person name="Yabe S."/>
            <person name="Zheng Y."/>
            <person name="Wang C.M."/>
            <person name="Sakai Y."/>
            <person name="Abe K."/>
            <person name="Yokota A."/>
            <person name="Donadio S."/>
            <person name="Cavaletti L."/>
            <person name="Monciardini P."/>
        </authorList>
    </citation>
    <scope>NUCLEOTIDE SEQUENCE [LARGE SCALE GENOMIC DNA]</scope>
    <source>
        <strain evidence="1 2">SOSP1-9</strain>
    </source>
</reference>
<protein>
    <submittedName>
        <fullName evidence="1">Uncharacterized protein</fullName>
    </submittedName>
</protein>
<name>A0ABQ3VR99_9CHLR</name>
<gene>
    <name evidence="1" type="ORF">KSZ_61240</name>
</gene>